<comment type="caution">
    <text evidence="6">The sequence shown here is derived from an EMBL/GenBank/DDBJ whole genome shotgun (WGS) entry which is preliminary data.</text>
</comment>
<comment type="function">
    <text evidence="3">May play the central regulatory role in sporulation. It may be an element of the effector pathway responsible for the activation of sporulation genes in response to nutritional stress. Spo0A may act in concert with spo0H (a sigma factor) to control the expression of some genes that are critical to the sporulation process.</text>
</comment>
<dbReference type="PANTHER" id="PTHR44591:SF3">
    <property type="entry name" value="RESPONSE REGULATORY DOMAIN-CONTAINING PROTEIN"/>
    <property type="match status" value="1"/>
</dbReference>
<dbReference type="InterPro" id="IPR011006">
    <property type="entry name" value="CheY-like_superfamily"/>
</dbReference>
<feature type="modified residue" description="4-aspartylphosphate" evidence="4">
    <location>
        <position position="53"/>
    </location>
</feature>
<evidence type="ECO:0000313" key="6">
    <source>
        <dbReference type="EMBL" id="RHA90028.1"/>
    </source>
</evidence>
<accession>A0A413TYM1</accession>
<dbReference type="Pfam" id="PF00072">
    <property type="entry name" value="Response_reg"/>
    <property type="match status" value="1"/>
</dbReference>
<dbReference type="PROSITE" id="PS50110">
    <property type="entry name" value="RESPONSE_REGULATORY"/>
    <property type="match status" value="1"/>
</dbReference>
<organism evidence="6 7">
    <name type="scientific">Roseburia inulinivorans</name>
    <dbReference type="NCBI Taxonomy" id="360807"/>
    <lineage>
        <taxon>Bacteria</taxon>
        <taxon>Bacillati</taxon>
        <taxon>Bacillota</taxon>
        <taxon>Clostridia</taxon>
        <taxon>Lachnospirales</taxon>
        <taxon>Lachnospiraceae</taxon>
        <taxon>Roseburia</taxon>
    </lineage>
</organism>
<keyword evidence="2 4" id="KW-0597">Phosphoprotein</keyword>
<reference evidence="6 7" key="1">
    <citation type="submission" date="2018-08" db="EMBL/GenBank/DDBJ databases">
        <title>A genome reference for cultivated species of the human gut microbiota.</title>
        <authorList>
            <person name="Zou Y."/>
            <person name="Xue W."/>
            <person name="Luo G."/>
        </authorList>
    </citation>
    <scope>NUCLEOTIDE SEQUENCE [LARGE SCALE GENOMIC DNA]</scope>
    <source>
        <strain evidence="6 7">AM42-1AC</strain>
    </source>
</reference>
<evidence type="ECO:0000256" key="4">
    <source>
        <dbReference type="PROSITE-ProRule" id="PRU00169"/>
    </source>
</evidence>
<dbReference type="InterPro" id="IPR001789">
    <property type="entry name" value="Sig_transdc_resp-reg_receiver"/>
</dbReference>
<dbReference type="EMBL" id="QSFX01000007">
    <property type="protein sequence ID" value="RHA90028.1"/>
    <property type="molecule type" value="Genomic_DNA"/>
</dbReference>
<evidence type="ECO:0000256" key="2">
    <source>
        <dbReference type="ARBA" id="ARBA00022553"/>
    </source>
</evidence>
<name>A0A413TYM1_9FIRM</name>
<evidence type="ECO:0000256" key="3">
    <source>
        <dbReference type="ARBA" id="ARBA00024867"/>
    </source>
</evidence>
<dbReference type="InterPro" id="IPR050595">
    <property type="entry name" value="Bact_response_regulator"/>
</dbReference>
<gene>
    <name evidence="6" type="ORF">DW914_05875</name>
</gene>
<dbReference type="SMART" id="SM00448">
    <property type="entry name" value="REC"/>
    <property type="match status" value="1"/>
</dbReference>
<protein>
    <recommendedName>
        <fullName evidence="1">Stage 0 sporulation protein A homolog</fullName>
    </recommendedName>
</protein>
<dbReference type="AlphaFoldDB" id="A0A413TYM1"/>
<feature type="domain" description="Response regulatory" evidence="5">
    <location>
        <begin position="2"/>
        <end position="116"/>
    </location>
</feature>
<evidence type="ECO:0000256" key="1">
    <source>
        <dbReference type="ARBA" id="ARBA00018672"/>
    </source>
</evidence>
<dbReference type="SUPFAM" id="SSF52172">
    <property type="entry name" value="CheY-like"/>
    <property type="match status" value="1"/>
</dbReference>
<dbReference type="GO" id="GO:0000160">
    <property type="term" value="P:phosphorelay signal transduction system"/>
    <property type="evidence" value="ECO:0007669"/>
    <property type="project" value="InterPro"/>
</dbReference>
<evidence type="ECO:0000313" key="7">
    <source>
        <dbReference type="Proteomes" id="UP000283492"/>
    </source>
</evidence>
<dbReference type="Gene3D" id="3.40.50.2300">
    <property type="match status" value="1"/>
</dbReference>
<dbReference type="Proteomes" id="UP000283492">
    <property type="component" value="Unassembled WGS sequence"/>
</dbReference>
<evidence type="ECO:0000259" key="5">
    <source>
        <dbReference type="PROSITE" id="PS50110"/>
    </source>
</evidence>
<dbReference type="RefSeq" id="WP_118580518.1">
    <property type="nucleotide sequence ID" value="NZ_CABJFX010000007.1"/>
</dbReference>
<dbReference type="PANTHER" id="PTHR44591">
    <property type="entry name" value="STRESS RESPONSE REGULATOR PROTEIN 1"/>
    <property type="match status" value="1"/>
</dbReference>
<proteinExistence type="predicted"/>
<sequence length="129" mass="15115">MRILIADDMEYARANIMEMVKKIFPEAEIDTFSDGTHAWEAVKKREYDLLFTDVRMIRMHGSELAEKVAEKHPHTEIFFVTGEDKAELEQLGIDPRRCIFKPYMIEDVKKCLKENKVFEFGGFGNELRP</sequence>